<accession>A0A4V2NFX1</accession>
<keyword evidence="1" id="KW-0812">Transmembrane</keyword>
<evidence type="ECO:0000256" key="1">
    <source>
        <dbReference type="SAM" id="Phobius"/>
    </source>
</evidence>
<gene>
    <name evidence="2" type="ORF">BZM27_53780</name>
</gene>
<dbReference type="AlphaFoldDB" id="A0A4V2NFX1"/>
<dbReference type="EMBL" id="MWML01000819">
    <property type="protein sequence ID" value="TCG02718.1"/>
    <property type="molecule type" value="Genomic_DNA"/>
</dbReference>
<keyword evidence="1" id="KW-0472">Membrane</keyword>
<evidence type="ECO:0000313" key="2">
    <source>
        <dbReference type="EMBL" id="TCG02718.1"/>
    </source>
</evidence>
<keyword evidence="1" id="KW-1133">Transmembrane helix</keyword>
<sequence>QLAVRVQVAVHTETDLDFILVIAVFVVNVACAVGVRRFRYVAKRADRTEQLSGTIAADRLRSVA</sequence>
<protein>
    <submittedName>
        <fullName evidence="2">Uncharacterized protein</fullName>
    </submittedName>
</protein>
<comment type="caution">
    <text evidence="2">The sequence shown here is derived from an EMBL/GenBank/DDBJ whole genome shotgun (WGS) entry which is preliminary data.</text>
</comment>
<dbReference type="Proteomes" id="UP000294200">
    <property type="component" value="Unassembled WGS sequence"/>
</dbReference>
<feature type="non-terminal residue" evidence="2">
    <location>
        <position position="1"/>
    </location>
</feature>
<name>A0A4V2NFX1_9BURK</name>
<reference evidence="2 3" key="1">
    <citation type="submission" date="2017-02" db="EMBL/GenBank/DDBJ databases">
        <title>Paraburkholderia sophoroidis sp. nov. and Paraburkholderia steynii sp. nov. rhizobial symbionts of the fynbos legume Hypocalyptus sophoroides.</title>
        <authorList>
            <person name="Steenkamp E.T."/>
            <person name="Beukes C.W."/>
            <person name="Van Zyl E."/>
            <person name="Avontuur J."/>
            <person name="Chan W.Y."/>
            <person name="Hassen A."/>
            <person name="Palmer M."/>
            <person name="Mthombeni L."/>
            <person name="Phalane F."/>
            <person name="Sereme K."/>
            <person name="Venter S.N."/>
        </authorList>
    </citation>
    <scope>NUCLEOTIDE SEQUENCE [LARGE SCALE GENOMIC DNA]</scope>
    <source>
        <strain evidence="2 3">HC1.1ba</strain>
    </source>
</reference>
<proteinExistence type="predicted"/>
<keyword evidence="3" id="KW-1185">Reference proteome</keyword>
<evidence type="ECO:0000313" key="3">
    <source>
        <dbReference type="Proteomes" id="UP000294200"/>
    </source>
</evidence>
<feature type="transmembrane region" description="Helical" evidence="1">
    <location>
        <begin position="18"/>
        <end position="35"/>
    </location>
</feature>
<organism evidence="2 3">
    <name type="scientific">Paraburkholderia steynii</name>
    <dbReference type="NCBI Taxonomy" id="1245441"/>
    <lineage>
        <taxon>Bacteria</taxon>
        <taxon>Pseudomonadati</taxon>
        <taxon>Pseudomonadota</taxon>
        <taxon>Betaproteobacteria</taxon>
        <taxon>Burkholderiales</taxon>
        <taxon>Burkholderiaceae</taxon>
        <taxon>Paraburkholderia</taxon>
    </lineage>
</organism>